<feature type="domain" description="C2H2-type" evidence="6">
    <location>
        <begin position="351"/>
        <end position="378"/>
    </location>
</feature>
<dbReference type="PROSITE" id="PS00028">
    <property type="entry name" value="ZINC_FINGER_C2H2_1"/>
    <property type="match status" value="2"/>
</dbReference>
<feature type="region of interest" description="Disordered" evidence="5">
    <location>
        <begin position="400"/>
        <end position="422"/>
    </location>
</feature>
<dbReference type="Gene3D" id="3.30.160.60">
    <property type="entry name" value="Classic Zinc Finger"/>
    <property type="match status" value="2"/>
</dbReference>
<feature type="region of interest" description="Disordered" evidence="5">
    <location>
        <begin position="245"/>
        <end position="270"/>
    </location>
</feature>
<dbReference type="AlphaFoldDB" id="A0AAD7DD30"/>
<evidence type="ECO:0000256" key="3">
    <source>
        <dbReference type="ARBA" id="ARBA00022833"/>
    </source>
</evidence>
<dbReference type="GO" id="GO:0008270">
    <property type="term" value="F:zinc ion binding"/>
    <property type="evidence" value="ECO:0007669"/>
    <property type="project" value="UniProtKB-KW"/>
</dbReference>
<dbReference type="Pfam" id="PF00096">
    <property type="entry name" value="zf-C2H2"/>
    <property type="match status" value="1"/>
</dbReference>
<evidence type="ECO:0000256" key="2">
    <source>
        <dbReference type="ARBA" id="ARBA00022771"/>
    </source>
</evidence>
<keyword evidence="3" id="KW-0862">Zinc</keyword>
<keyword evidence="8" id="KW-1185">Reference proteome</keyword>
<feature type="domain" description="C2H2-type" evidence="6">
    <location>
        <begin position="379"/>
        <end position="407"/>
    </location>
</feature>
<organism evidence="7 8">
    <name type="scientific">Mycena rosella</name>
    <name type="common">Pink bonnet</name>
    <name type="synonym">Agaricus rosellus</name>
    <dbReference type="NCBI Taxonomy" id="1033263"/>
    <lineage>
        <taxon>Eukaryota</taxon>
        <taxon>Fungi</taxon>
        <taxon>Dikarya</taxon>
        <taxon>Basidiomycota</taxon>
        <taxon>Agaricomycotina</taxon>
        <taxon>Agaricomycetes</taxon>
        <taxon>Agaricomycetidae</taxon>
        <taxon>Agaricales</taxon>
        <taxon>Marasmiineae</taxon>
        <taxon>Mycenaceae</taxon>
        <taxon>Mycena</taxon>
    </lineage>
</organism>
<accession>A0AAD7DD30</accession>
<protein>
    <recommendedName>
        <fullName evidence="6">C2H2-type domain-containing protein</fullName>
    </recommendedName>
</protein>
<feature type="compositionally biased region" description="Basic and acidic residues" evidence="5">
    <location>
        <begin position="404"/>
        <end position="414"/>
    </location>
</feature>
<feature type="domain" description="C2H2-type" evidence="6">
    <location>
        <begin position="321"/>
        <end position="350"/>
    </location>
</feature>
<sequence length="422" mass="46658">MASMKIEESPVSLAAATALVAQSPPIEELSFSPQFNSLYDLDTQYPSSRSLNAPSPESVTLDYLPYSPPTPFSASWSLDSIFTTALTSPADTLPSSSSDIRLLPASWSSSSKSSLSTSPMIVVKSESASFFLRTPDASLADINMFQASVRSQGSSGSIDPAYLTAPLSGFPSESLPSINRHGRMYDEDVFKSTGFGPNGFTRSLRGLTSPIKSEMDDEAHAPGPSRMMHPSALPEVVARPRILKRKSSTQDAAPKVKKEDAPSFIPGSPILNAHRGIDQGELEARASRYQQRNPGIHDFDRHWLASFCGKLSDQGEMMKDFRCYVVGCPQVNKRRDHMIVHIGAHLDRRPFKCEHCPATFLRKNELKRHESNHDTARPFGCSHCTSTFRRQDLLTRHLKSLHRNPADDDKENVRPRKKAKTL</sequence>
<dbReference type="PROSITE" id="PS50157">
    <property type="entry name" value="ZINC_FINGER_C2H2_2"/>
    <property type="match status" value="3"/>
</dbReference>
<evidence type="ECO:0000313" key="7">
    <source>
        <dbReference type="EMBL" id="KAJ7688471.1"/>
    </source>
</evidence>
<evidence type="ECO:0000259" key="6">
    <source>
        <dbReference type="PROSITE" id="PS50157"/>
    </source>
</evidence>
<dbReference type="Pfam" id="PF13894">
    <property type="entry name" value="zf-C2H2_4"/>
    <property type="match status" value="1"/>
</dbReference>
<dbReference type="EMBL" id="JARKIE010000079">
    <property type="protein sequence ID" value="KAJ7688471.1"/>
    <property type="molecule type" value="Genomic_DNA"/>
</dbReference>
<dbReference type="InterPro" id="IPR013087">
    <property type="entry name" value="Znf_C2H2_type"/>
</dbReference>
<keyword evidence="1" id="KW-0479">Metal-binding</keyword>
<dbReference type="Proteomes" id="UP001221757">
    <property type="component" value="Unassembled WGS sequence"/>
</dbReference>
<proteinExistence type="predicted"/>
<dbReference type="InterPro" id="IPR036236">
    <property type="entry name" value="Znf_C2H2_sf"/>
</dbReference>
<evidence type="ECO:0000313" key="8">
    <source>
        <dbReference type="Proteomes" id="UP001221757"/>
    </source>
</evidence>
<evidence type="ECO:0000256" key="5">
    <source>
        <dbReference type="SAM" id="MobiDB-lite"/>
    </source>
</evidence>
<name>A0AAD7DD30_MYCRO</name>
<evidence type="ECO:0000256" key="4">
    <source>
        <dbReference type="PROSITE-ProRule" id="PRU00042"/>
    </source>
</evidence>
<gene>
    <name evidence="7" type="ORF">B0H17DRAFT_1180606</name>
</gene>
<dbReference type="GO" id="GO:0000978">
    <property type="term" value="F:RNA polymerase II cis-regulatory region sequence-specific DNA binding"/>
    <property type="evidence" value="ECO:0007669"/>
    <property type="project" value="TreeGrafter"/>
</dbReference>
<dbReference type="GO" id="GO:0000981">
    <property type="term" value="F:DNA-binding transcription factor activity, RNA polymerase II-specific"/>
    <property type="evidence" value="ECO:0007669"/>
    <property type="project" value="TreeGrafter"/>
</dbReference>
<dbReference type="PANTHER" id="PTHR23235">
    <property type="entry name" value="KRUEPPEL-LIKE TRANSCRIPTION FACTOR"/>
    <property type="match status" value="1"/>
</dbReference>
<dbReference type="SMART" id="SM00355">
    <property type="entry name" value="ZnF_C2H2"/>
    <property type="match status" value="3"/>
</dbReference>
<comment type="caution">
    <text evidence="7">The sequence shown here is derived from an EMBL/GenBank/DDBJ whole genome shotgun (WGS) entry which is preliminary data.</text>
</comment>
<dbReference type="PANTHER" id="PTHR23235:SF120">
    <property type="entry name" value="KRUPPEL-LIKE FACTOR 15"/>
    <property type="match status" value="1"/>
</dbReference>
<keyword evidence="2 4" id="KW-0863">Zinc-finger</keyword>
<evidence type="ECO:0000256" key="1">
    <source>
        <dbReference type="ARBA" id="ARBA00022723"/>
    </source>
</evidence>
<reference evidence="7" key="1">
    <citation type="submission" date="2023-03" db="EMBL/GenBank/DDBJ databases">
        <title>Massive genome expansion in bonnet fungi (Mycena s.s.) driven by repeated elements and novel gene families across ecological guilds.</title>
        <authorList>
            <consortium name="Lawrence Berkeley National Laboratory"/>
            <person name="Harder C.B."/>
            <person name="Miyauchi S."/>
            <person name="Viragh M."/>
            <person name="Kuo A."/>
            <person name="Thoen E."/>
            <person name="Andreopoulos B."/>
            <person name="Lu D."/>
            <person name="Skrede I."/>
            <person name="Drula E."/>
            <person name="Henrissat B."/>
            <person name="Morin E."/>
            <person name="Kohler A."/>
            <person name="Barry K."/>
            <person name="LaButti K."/>
            <person name="Morin E."/>
            <person name="Salamov A."/>
            <person name="Lipzen A."/>
            <person name="Mereny Z."/>
            <person name="Hegedus B."/>
            <person name="Baldrian P."/>
            <person name="Stursova M."/>
            <person name="Weitz H."/>
            <person name="Taylor A."/>
            <person name="Grigoriev I.V."/>
            <person name="Nagy L.G."/>
            <person name="Martin F."/>
            <person name="Kauserud H."/>
        </authorList>
    </citation>
    <scope>NUCLEOTIDE SEQUENCE</scope>
    <source>
        <strain evidence="7">CBHHK067</strain>
    </source>
</reference>
<dbReference type="SUPFAM" id="SSF57667">
    <property type="entry name" value="beta-beta-alpha zinc fingers"/>
    <property type="match status" value="1"/>
</dbReference>